<dbReference type="Pfam" id="PF01839">
    <property type="entry name" value="FG-GAP"/>
    <property type="match status" value="5"/>
</dbReference>
<keyword evidence="3" id="KW-0378">Hydrolase</keyword>
<gene>
    <name evidence="6" type="ORF">PPSIR1_30903</name>
</gene>
<comment type="caution">
    <text evidence="6">The sequence shown here is derived from an EMBL/GenBank/DDBJ whole genome shotgun (WGS) entry which is preliminary data.</text>
</comment>
<dbReference type="PANTHER" id="PTHR23221">
    <property type="entry name" value="GLYCOSYLPHOSPHATIDYLINOSITOL PHOSPHOLIPASE D"/>
    <property type="match status" value="1"/>
</dbReference>
<dbReference type="GO" id="GO:0008305">
    <property type="term" value="C:integrin complex"/>
    <property type="evidence" value="ECO:0007669"/>
    <property type="project" value="InterPro"/>
</dbReference>
<dbReference type="GO" id="GO:0007155">
    <property type="term" value="P:cell adhesion"/>
    <property type="evidence" value="ECO:0007669"/>
    <property type="project" value="InterPro"/>
</dbReference>
<evidence type="ECO:0000256" key="2">
    <source>
        <dbReference type="ARBA" id="ARBA00022737"/>
    </source>
</evidence>
<protein>
    <submittedName>
        <fullName evidence="6">Cytoplasmic membrane protein</fullName>
    </submittedName>
</protein>
<dbReference type="PRINTS" id="PR01185">
    <property type="entry name" value="INTEGRINA"/>
</dbReference>
<dbReference type="PROSITE" id="PS51470">
    <property type="entry name" value="FG_GAP"/>
    <property type="match status" value="5"/>
</dbReference>
<proteinExistence type="predicted"/>
<dbReference type="SUPFAM" id="SSF69318">
    <property type="entry name" value="Integrin alpha N-terminal domain"/>
    <property type="match status" value="1"/>
</dbReference>
<dbReference type="InterPro" id="IPR013519">
    <property type="entry name" value="Int_alpha_beta-p"/>
</dbReference>
<evidence type="ECO:0000313" key="7">
    <source>
        <dbReference type="Proteomes" id="UP000005801"/>
    </source>
</evidence>
<dbReference type="eggNOG" id="COG5555">
    <property type="taxonomic scope" value="Bacteria"/>
</dbReference>
<reference evidence="6 7" key="1">
    <citation type="submission" date="2007-06" db="EMBL/GenBank/DDBJ databases">
        <authorList>
            <person name="Shimkets L."/>
            <person name="Ferriera S."/>
            <person name="Johnson J."/>
            <person name="Kravitz S."/>
            <person name="Beeson K."/>
            <person name="Sutton G."/>
            <person name="Rogers Y.-H."/>
            <person name="Friedman R."/>
            <person name="Frazier M."/>
            <person name="Venter J.C."/>
        </authorList>
    </citation>
    <scope>NUCLEOTIDE SEQUENCE [LARGE SCALE GENOMIC DNA]</scope>
    <source>
        <strain evidence="6 7">SIR-1</strain>
    </source>
</reference>
<evidence type="ECO:0000256" key="1">
    <source>
        <dbReference type="ARBA" id="ARBA00022729"/>
    </source>
</evidence>
<dbReference type="EMBL" id="ABCS01000102">
    <property type="protein sequence ID" value="EDM75128.1"/>
    <property type="molecule type" value="Genomic_DNA"/>
</dbReference>
<keyword evidence="7" id="KW-1185">Reference proteome</keyword>
<dbReference type="Gene3D" id="2.130.10.130">
    <property type="entry name" value="Integrin alpha, N-terminal"/>
    <property type="match status" value="3"/>
</dbReference>
<dbReference type="STRING" id="391625.PPSIR1_30903"/>
<evidence type="ECO:0000256" key="4">
    <source>
        <dbReference type="ARBA" id="ARBA00023180"/>
    </source>
</evidence>
<feature type="chain" id="PRO_5002697839" evidence="5">
    <location>
        <begin position="31"/>
        <end position="484"/>
    </location>
</feature>
<evidence type="ECO:0000256" key="5">
    <source>
        <dbReference type="SAM" id="SignalP"/>
    </source>
</evidence>
<feature type="signal peptide" evidence="5">
    <location>
        <begin position="1"/>
        <end position="30"/>
    </location>
</feature>
<keyword evidence="2" id="KW-0677">Repeat</keyword>
<dbReference type="RefSeq" id="WP_006975699.1">
    <property type="nucleotide sequence ID" value="NZ_ABCS01000102.1"/>
</dbReference>
<dbReference type="InterPro" id="IPR028994">
    <property type="entry name" value="Integrin_alpha_N"/>
</dbReference>
<dbReference type="PANTHER" id="PTHR23221:SF7">
    <property type="entry name" value="PHOSPHATIDYLINOSITOL-GLYCAN-SPECIFIC PHOSPHOLIPASE D"/>
    <property type="match status" value="1"/>
</dbReference>
<dbReference type="OrthoDB" id="127762at2"/>
<sequence>MNTPKLPLSAFLLVSSLAALIALPSTGAAAPNRDIDGDGLDDLVVGIPRDNDDDDANTGSAAVYLSSAAGFDPMELLVPRVHGGERAGFSVALGDFNCDTIPDVAMGAPLDQVYNFEEAGRVFIYSSTPDAEAPEGWSYTRSSLIRSDFYAPEEAGDRFGRSVVAADFDGDGCDDLAIGAPGASEQGTTDNTGLAYIARGTAGGLTWWQNIRPDVAGGEDARFGFSLGRGDMNEDGLDDLLIGAPTWVVDGETVGAAQVRTFDGNAFVHELALVTPCDDAACTNDENWHWFGWSLAAGDFDGDGHPDLAVGWPGKNPQPETGTVEIFETDGAGTVIDNRAVSCGSGPNRFGYAMVSGDVDSDGVDDLVVGAPYQTQVGGPNLSGAAFVLYDGLIQRQTLTPMDYPDMADKQRFGNAVSLGNYLGGGTDLVVGAKRAKDGNIRGGGAYTYGNVNGVMVTSQKLGITDFAGEPALAGAHFGGALSF</sequence>
<dbReference type="Proteomes" id="UP000005801">
    <property type="component" value="Unassembled WGS sequence"/>
</dbReference>
<dbReference type="AlphaFoldDB" id="A6GG59"/>
<evidence type="ECO:0000313" key="6">
    <source>
        <dbReference type="EMBL" id="EDM75128.1"/>
    </source>
</evidence>
<dbReference type="SMART" id="SM00191">
    <property type="entry name" value="Int_alpha"/>
    <property type="match status" value="7"/>
</dbReference>
<dbReference type="GO" id="GO:0016787">
    <property type="term" value="F:hydrolase activity"/>
    <property type="evidence" value="ECO:0007669"/>
    <property type="project" value="UniProtKB-KW"/>
</dbReference>
<dbReference type="InterPro" id="IPR000413">
    <property type="entry name" value="Integrin_alpha"/>
</dbReference>
<keyword evidence="4" id="KW-0325">Glycoprotein</keyword>
<accession>A6GG59</accession>
<organism evidence="6 7">
    <name type="scientific">Plesiocystis pacifica SIR-1</name>
    <dbReference type="NCBI Taxonomy" id="391625"/>
    <lineage>
        <taxon>Bacteria</taxon>
        <taxon>Pseudomonadati</taxon>
        <taxon>Myxococcota</taxon>
        <taxon>Polyangia</taxon>
        <taxon>Nannocystales</taxon>
        <taxon>Nannocystaceae</taxon>
        <taxon>Plesiocystis</taxon>
    </lineage>
</organism>
<dbReference type="InterPro" id="IPR013517">
    <property type="entry name" value="FG-GAP"/>
</dbReference>
<evidence type="ECO:0000256" key="3">
    <source>
        <dbReference type="ARBA" id="ARBA00022801"/>
    </source>
</evidence>
<name>A6GG59_9BACT</name>
<keyword evidence="1 5" id="KW-0732">Signal</keyword>